<evidence type="ECO:0000313" key="2">
    <source>
        <dbReference type="Proteomes" id="UP000254326"/>
    </source>
</evidence>
<evidence type="ECO:0000313" key="1">
    <source>
        <dbReference type="EMBL" id="RDL42778.1"/>
    </source>
</evidence>
<accession>A0A370U4W5</accession>
<dbReference type="AlphaFoldDB" id="A0A370U4W5"/>
<dbReference type="RefSeq" id="WP_115469465.1">
    <property type="nucleotide sequence ID" value="NZ_QKRA01000014.1"/>
</dbReference>
<dbReference type="InterPro" id="IPR036069">
    <property type="entry name" value="DUF34/NIF3_sf"/>
</dbReference>
<dbReference type="InterPro" id="IPR015867">
    <property type="entry name" value="N-reg_PII/ATP_PRibTrfase_C"/>
</dbReference>
<proteinExistence type="predicted"/>
<dbReference type="EMBL" id="QKRA01000014">
    <property type="protein sequence ID" value="RDL42778.1"/>
    <property type="molecule type" value="Genomic_DNA"/>
</dbReference>
<reference evidence="1 2" key="1">
    <citation type="submission" date="2018-06" db="EMBL/GenBank/DDBJ databases">
        <title>Marinomonas sp. YLB-05 draft genome sequence.</title>
        <authorList>
            <person name="Yu L."/>
            <person name="Tang X."/>
        </authorList>
    </citation>
    <scope>NUCLEOTIDE SEQUENCE [LARGE SCALE GENOMIC DNA]</scope>
    <source>
        <strain evidence="1 2">YLB-05</strain>
    </source>
</reference>
<dbReference type="Gene3D" id="3.30.70.120">
    <property type="match status" value="1"/>
</dbReference>
<protein>
    <submittedName>
        <fullName evidence="1">NGG1p interacting factor NIF3</fullName>
    </submittedName>
</protein>
<dbReference type="SUPFAM" id="SSF102705">
    <property type="entry name" value="NIF3 (NGG1p interacting factor 3)-like"/>
    <property type="match status" value="1"/>
</dbReference>
<dbReference type="FunFam" id="3.30.70.120:FF:000006">
    <property type="entry name" value="GTP cyclohydrolase 1 type 2 homolog"/>
    <property type="match status" value="1"/>
</dbReference>
<dbReference type="PANTHER" id="PTHR41774">
    <property type="match status" value="1"/>
</dbReference>
<dbReference type="OrthoDB" id="9795763at2"/>
<organism evidence="1 2">
    <name type="scientific">Marinomonas piezotolerans</name>
    <dbReference type="NCBI Taxonomy" id="2213058"/>
    <lineage>
        <taxon>Bacteria</taxon>
        <taxon>Pseudomonadati</taxon>
        <taxon>Pseudomonadota</taxon>
        <taxon>Gammaproteobacteria</taxon>
        <taxon>Oceanospirillales</taxon>
        <taxon>Oceanospirillaceae</taxon>
        <taxon>Marinomonas</taxon>
    </lineage>
</organism>
<keyword evidence="2" id="KW-1185">Reference proteome</keyword>
<sequence>MYSLVFYVPETHLEAVKRAVFAAGAGKMGNYEHACWQVKGQGQFQPKVGATPYVGDVGRLEVVSEYRVEMVLMASCREQVVRALKLSHPYEEVAYQISAIEH</sequence>
<dbReference type="Proteomes" id="UP000254326">
    <property type="component" value="Unassembled WGS sequence"/>
</dbReference>
<dbReference type="PANTHER" id="PTHR41774:SF1">
    <property type="entry name" value="NGG1P INTERACTING FACTOR NIF3"/>
    <property type="match status" value="1"/>
</dbReference>
<gene>
    <name evidence="1" type="ORF">DN730_17700</name>
</gene>
<comment type="caution">
    <text evidence="1">The sequence shown here is derived from an EMBL/GenBank/DDBJ whole genome shotgun (WGS) entry which is preliminary data.</text>
</comment>
<name>A0A370U4W5_9GAMM</name>